<gene>
    <name evidence="1" type="ORF">Cabys_2979</name>
</gene>
<dbReference type="EMBL" id="CP018099">
    <property type="protein sequence ID" value="APF19727.1"/>
    <property type="molecule type" value="Genomic_DNA"/>
</dbReference>
<protein>
    <submittedName>
        <fullName evidence="1">Uncharacterized protein</fullName>
    </submittedName>
</protein>
<evidence type="ECO:0000313" key="2">
    <source>
        <dbReference type="Proteomes" id="UP000183868"/>
    </source>
</evidence>
<organism evidence="1 2">
    <name type="scientific">Caldithrix abyssi DSM 13497</name>
    <dbReference type="NCBI Taxonomy" id="880073"/>
    <lineage>
        <taxon>Bacteria</taxon>
        <taxon>Pseudomonadati</taxon>
        <taxon>Calditrichota</taxon>
        <taxon>Calditrichia</taxon>
        <taxon>Calditrichales</taxon>
        <taxon>Calditrichaceae</taxon>
        <taxon>Caldithrix</taxon>
    </lineage>
</organism>
<dbReference type="Proteomes" id="UP000183868">
    <property type="component" value="Chromosome"/>
</dbReference>
<proteinExistence type="predicted"/>
<name>A0A1J1CAM6_CALAY</name>
<accession>A0A1J1CAM6</accession>
<evidence type="ECO:0000313" key="1">
    <source>
        <dbReference type="EMBL" id="APF19727.1"/>
    </source>
</evidence>
<sequence length="48" mass="5277">MESIVTCRRKTLGFFTNKVESYFNRASPSTLGSNKRTDLGGGGIRIPI</sequence>
<reference evidence="1 2" key="1">
    <citation type="submission" date="2016-11" db="EMBL/GenBank/DDBJ databases">
        <title>Genomic analysis of Caldithrix abyssi and proposal of a novel bacterial phylum Caldithrichaeota.</title>
        <authorList>
            <person name="Kublanov I."/>
            <person name="Sigalova O."/>
            <person name="Gavrilov S."/>
            <person name="Lebedinsky A."/>
            <person name="Ivanova N."/>
            <person name="Daum C."/>
            <person name="Reddy T."/>
            <person name="Klenk H.P."/>
            <person name="Goker M."/>
            <person name="Reva O."/>
            <person name="Miroshnichenko M."/>
            <person name="Kyprides N."/>
            <person name="Woyke T."/>
            <person name="Gelfand M."/>
        </authorList>
    </citation>
    <scope>NUCLEOTIDE SEQUENCE [LARGE SCALE GENOMIC DNA]</scope>
    <source>
        <strain evidence="1 2">LF13</strain>
    </source>
</reference>
<dbReference type="AlphaFoldDB" id="A0A1J1CAM6"/>
<dbReference type="KEGG" id="caby:Cabys_2979"/>